<gene>
    <name evidence="2" type="ORF">HK097_009319</name>
</gene>
<dbReference type="InterPro" id="IPR026756">
    <property type="entry name" value="NuSAP"/>
</dbReference>
<dbReference type="AlphaFoldDB" id="A0AAD5S942"/>
<protein>
    <submittedName>
        <fullName evidence="2">Uncharacterized protein</fullName>
    </submittedName>
</protein>
<feature type="compositionally biased region" description="Low complexity" evidence="1">
    <location>
        <begin position="152"/>
        <end position="167"/>
    </location>
</feature>
<dbReference type="Proteomes" id="UP001212841">
    <property type="component" value="Unassembled WGS sequence"/>
</dbReference>
<sequence length="289" mass="30961">MQTPAEPTFNADLNILNESLNSMSVDDMDVQADGPSIEPPQPEGDDVTARIMAELEARAKAEAPALKAAGLLDTSMRNGNSLHDNSHGNGKFDAVHQKEFRRMQSISEHFAAKRASNLNLKEKAALGDKRRTVEVPSSQPAKRMKVDERTAKPVIAPVPKVKVTPKVVGGGGRSTTTTMNAPATGSTRTPLNYRRPTTAKTPATKPAPTFGSQTVDVRTSRVPSTSTPSTSGTFTFGSARTSTQTKGQDFHGGTKKPVFDLKKSLEKPLSWIPKKGPLRDTGTPAFGSR</sequence>
<evidence type="ECO:0000313" key="3">
    <source>
        <dbReference type="Proteomes" id="UP001212841"/>
    </source>
</evidence>
<dbReference type="GO" id="GO:0005874">
    <property type="term" value="C:microtubule"/>
    <property type="evidence" value="ECO:0007669"/>
    <property type="project" value="InterPro"/>
</dbReference>
<accession>A0AAD5S942</accession>
<dbReference type="EMBL" id="JADGJD010000605">
    <property type="protein sequence ID" value="KAJ3049714.1"/>
    <property type="molecule type" value="Genomic_DNA"/>
</dbReference>
<proteinExistence type="predicted"/>
<feature type="region of interest" description="Disordered" evidence="1">
    <location>
        <begin position="270"/>
        <end position="289"/>
    </location>
</feature>
<comment type="caution">
    <text evidence="2">The sequence shown here is derived from an EMBL/GenBank/DDBJ whole genome shotgun (WGS) entry which is preliminary data.</text>
</comment>
<keyword evidence="3" id="KW-1185">Reference proteome</keyword>
<feature type="compositionally biased region" description="Basic and acidic residues" evidence="1">
    <location>
        <begin position="121"/>
        <end position="133"/>
    </location>
</feature>
<feature type="compositionally biased region" description="Polar residues" evidence="1">
    <location>
        <begin position="179"/>
        <end position="190"/>
    </location>
</feature>
<evidence type="ECO:0000256" key="1">
    <source>
        <dbReference type="SAM" id="MobiDB-lite"/>
    </source>
</evidence>
<dbReference type="Pfam" id="PF16006">
    <property type="entry name" value="NUSAP"/>
    <property type="match status" value="1"/>
</dbReference>
<name>A0AAD5S942_9FUNG</name>
<evidence type="ECO:0000313" key="2">
    <source>
        <dbReference type="EMBL" id="KAJ3049714.1"/>
    </source>
</evidence>
<reference evidence="2" key="1">
    <citation type="submission" date="2020-05" db="EMBL/GenBank/DDBJ databases">
        <title>Phylogenomic resolution of chytrid fungi.</title>
        <authorList>
            <person name="Stajich J.E."/>
            <person name="Amses K."/>
            <person name="Simmons R."/>
            <person name="Seto K."/>
            <person name="Myers J."/>
            <person name="Bonds A."/>
            <person name="Quandt C.A."/>
            <person name="Barry K."/>
            <person name="Liu P."/>
            <person name="Grigoriev I."/>
            <person name="Longcore J.E."/>
            <person name="James T.Y."/>
        </authorList>
    </citation>
    <scope>NUCLEOTIDE SEQUENCE</scope>
    <source>
        <strain evidence="2">JEL0318</strain>
    </source>
</reference>
<dbReference type="GO" id="GO:0005819">
    <property type="term" value="C:spindle"/>
    <property type="evidence" value="ECO:0007669"/>
    <property type="project" value="InterPro"/>
</dbReference>
<feature type="compositionally biased region" description="Low complexity" evidence="1">
    <location>
        <begin position="220"/>
        <end position="243"/>
    </location>
</feature>
<feature type="region of interest" description="Disordered" evidence="1">
    <location>
        <begin position="121"/>
        <end position="261"/>
    </location>
</feature>
<feature type="compositionally biased region" description="Low complexity" evidence="1">
    <location>
        <begin position="196"/>
        <end position="209"/>
    </location>
</feature>
<dbReference type="GO" id="GO:0040001">
    <property type="term" value="P:establishment of mitotic spindle localization"/>
    <property type="evidence" value="ECO:0007669"/>
    <property type="project" value="InterPro"/>
</dbReference>
<organism evidence="2 3">
    <name type="scientific">Rhizophlyctis rosea</name>
    <dbReference type="NCBI Taxonomy" id="64517"/>
    <lineage>
        <taxon>Eukaryota</taxon>
        <taxon>Fungi</taxon>
        <taxon>Fungi incertae sedis</taxon>
        <taxon>Chytridiomycota</taxon>
        <taxon>Chytridiomycota incertae sedis</taxon>
        <taxon>Chytridiomycetes</taxon>
        <taxon>Rhizophlyctidales</taxon>
        <taxon>Rhizophlyctidaceae</taxon>
        <taxon>Rhizophlyctis</taxon>
    </lineage>
</organism>
<feature type="region of interest" description="Disordered" evidence="1">
    <location>
        <begin position="26"/>
        <end position="45"/>
    </location>
</feature>
<dbReference type="GO" id="GO:0000281">
    <property type="term" value="P:mitotic cytokinesis"/>
    <property type="evidence" value="ECO:0007669"/>
    <property type="project" value="InterPro"/>
</dbReference>